<dbReference type="InterPro" id="IPR002178">
    <property type="entry name" value="PTS_EIIA_type-2_dom"/>
</dbReference>
<proteinExistence type="predicted"/>
<dbReference type="SUPFAM" id="SSF52794">
    <property type="entry name" value="PTS system IIB component-like"/>
    <property type="match status" value="1"/>
</dbReference>
<dbReference type="AlphaFoldDB" id="A0A1I1F8Y1"/>
<dbReference type="Gene3D" id="3.40.50.2300">
    <property type="match status" value="1"/>
</dbReference>
<evidence type="ECO:0000256" key="7">
    <source>
        <dbReference type="ARBA" id="ARBA00022683"/>
    </source>
</evidence>
<feature type="domain" description="PTS EIIC type-2" evidence="14">
    <location>
        <begin position="281"/>
        <end position="616"/>
    </location>
</feature>
<organism evidence="15 16">
    <name type="scientific">Brevinema andersonii</name>
    <dbReference type="NCBI Taxonomy" id="34097"/>
    <lineage>
        <taxon>Bacteria</taxon>
        <taxon>Pseudomonadati</taxon>
        <taxon>Spirochaetota</taxon>
        <taxon>Spirochaetia</taxon>
        <taxon>Brevinematales</taxon>
        <taxon>Brevinemataceae</taxon>
        <taxon>Brevinema</taxon>
    </lineage>
</organism>
<dbReference type="CDD" id="cd00211">
    <property type="entry name" value="PTS_IIA_fru"/>
    <property type="match status" value="1"/>
</dbReference>
<dbReference type="Gene3D" id="3.40.930.10">
    <property type="entry name" value="Mannitol-specific EII, Chain A"/>
    <property type="match status" value="1"/>
</dbReference>
<feature type="transmembrane region" description="Helical" evidence="11">
    <location>
        <begin position="450"/>
        <end position="469"/>
    </location>
</feature>
<dbReference type="CDD" id="cd05569">
    <property type="entry name" value="PTS_IIB_fructose"/>
    <property type="match status" value="1"/>
</dbReference>
<dbReference type="PANTHER" id="PTHR30505:SF28">
    <property type="entry name" value="PTS SYSTEM 2-O-ALPHA-MANNOSYL-D-GLYCERATE-SPECIFIC EIIABC COMPONENT"/>
    <property type="match status" value="1"/>
</dbReference>
<evidence type="ECO:0000259" key="14">
    <source>
        <dbReference type="PROSITE" id="PS51104"/>
    </source>
</evidence>
<dbReference type="SUPFAM" id="SSF55804">
    <property type="entry name" value="Phoshotransferase/anion transport protein"/>
    <property type="match status" value="1"/>
</dbReference>
<dbReference type="InterPro" id="IPR016152">
    <property type="entry name" value="PTrfase/Anion_transptr"/>
</dbReference>
<keyword evidence="5" id="KW-0762">Sugar transport</keyword>
<protein>
    <recommendedName>
        <fullName evidence="17">PTS system, fructose-specific IIC component</fullName>
    </recommendedName>
</protein>
<keyword evidence="9 11" id="KW-1133">Transmembrane helix</keyword>
<feature type="transmembrane region" description="Helical" evidence="11">
    <location>
        <begin position="331"/>
        <end position="353"/>
    </location>
</feature>
<evidence type="ECO:0000256" key="9">
    <source>
        <dbReference type="ARBA" id="ARBA00022989"/>
    </source>
</evidence>
<dbReference type="GO" id="GO:0005886">
    <property type="term" value="C:plasma membrane"/>
    <property type="evidence" value="ECO:0007669"/>
    <property type="project" value="UniProtKB-SubCell"/>
</dbReference>
<gene>
    <name evidence="15" type="ORF">SAMN02745150_01377</name>
</gene>
<dbReference type="PANTHER" id="PTHR30505">
    <property type="entry name" value="FRUCTOSE-LIKE PERMEASE"/>
    <property type="match status" value="1"/>
</dbReference>
<sequence length="616" mass="65998">MKFLNNLLVLDNIVVPMKNNNKSQILNELAERFVQSGNAHDKQELYNHLQEREHKDPTIVEENIAVPHAKCVCIDKAGLVVGITKEPVVWNEETQETVRLIFMIGVPENENNLHIEILQTLGTILNDEYLVKKLLNASDSQAVWDVFKNLPDLSESDTDGWKSFDIVAVTACPTGIAHTYMAADALKKSAQKQNLTIKVETNGADGPKNILSDQEIKNAKVVIVASDRDLDLSRFNNKMMYSTSAGNAVRKADEVIEQALTHGKLYTAKDNTPLGETKKGVYGQLMTGVSYMLPFVVGGGILIALSFLFGINASDPNSPDFNPIAQFFHILGAQGAFALMVPVMAGYIGFGIAERPALMPAMVGGYLAVNSGGGFLGGLLAGFIGGYSIVLLKKVFSLLPKQLDGLKPVLFYPVFSLLLTGIVLLPILSYVSAINSGVNNFLNSMSSGNLVLLGALLAGMMAVDMGGPVNKAAFTFGIAAIQAGNNLPHAAVMAGGMVPPLGIALATTFFRKKFTPAERESGLTCYIMGACFITESAIPFAVSDPIRIIPACIIGSAVAGALSMFFGCELPAPHGGIFVFPLVKHVFMYIISILVGCIITGGIIGMMKNKIKEPVI</sequence>
<dbReference type="EMBL" id="FOKY01000024">
    <property type="protein sequence ID" value="SFB93603.1"/>
    <property type="molecule type" value="Genomic_DNA"/>
</dbReference>
<keyword evidence="4" id="KW-0597">Phosphoprotein</keyword>
<feature type="transmembrane region" description="Helical" evidence="11">
    <location>
        <begin position="548"/>
        <end position="566"/>
    </location>
</feature>
<accession>A0A1I1F8Y1</accession>
<dbReference type="InterPro" id="IPR013011">
    <property type="entry name" value="PTS_EIIB_2"/>
</dbReference>
<evidence type="ECO:0008006" key="17">
    <source>
        <dbReference type="Google" id="ProtNLM"/>
    </source>
</evidence>
<dbReference type="InterPro" id="IPR003353">
    <property type="entry name" value="PTS_IIB_fruc"/>
</dbReference>
<dbReference type="GO" id="GO:0009401">
    <property type="term" value="P:phosphoenolpyruvate-dependent sugar phosphotransferase system"/>
    <property type="evidence" value="ECO:0007669"/>
    <property type="project" value="UniProtKB-KW"/>
</dbReference>
<dbReference type="Pfam" id="PF02302">
    <property type="entry name" value="PTS_IIB"/>
    <property type="match status" value="1"/>
</dbReference>
<evidence type="ECO:0000256" key="4">
    <source>
        <dbReference type="ARBA" id="ARBA00022553"/>
    </source>
</evidence>
<dbReference type="PROSITE" id="PS51099">
    <property type="entry name" value="PTS_EIIB_TYPE_2"/>
    <property type="match status" value="1"/>
</dbReference>
<feature type="domain" description="PTS EIIB type-2" evidence="13">
    <location>
        <begin position="166"/>
        <end position="261"/>
    </location>
</feature>
<evidence type="ECO:0000256" key="5">
    <source>
        <dbReference type="ARBA" id="ARBA00022597"/>
    </source>
</evidence>
<dbReference type="FunFam" id="3.40.50.2300:FF:000014">
    <property type="entry name" value="PTS system fructose-like transporter subunit IIB"/>
    <property type="match status" value="1"/>
</dbReference>
<feature type="transmembrane region" description="Helical" evidence="11">
    <location>
        <begin position="489"/>
        <end position="510"/>
    </location>
</feature>
<keyword evidence="10 11" id="KW-0472">Membrane</keyword>
<evidence type="ECO:0000259" key="13">
    <source>
        <dbReference type="PROSITE" id="PS51099"/>
    </source>
</evidence>
<dbReference type="PROSITE" id="PS51094">
    <property type="entry name" value="PTS_EIIA_TYPE_2"/>
    <property type="match status" value="1"/>
</dbReference>
<evidence type="ECO:0000256" key="2">
    <source>
        <dbReference type="ARBA" id="ARBA00022448"/>
    </source>
</evidence>
<dbReference type="OrthoDB" id="9782569at2"/>
<dbReference type="Pfam" id="PF00359">
    <property type="entry name" value="PTS_EIIA_2"/>
    <property type="match status" value="1"/>
</dbReference>
<dbReference type="InterPro" id="IPR003501">
    <property type="entry name" value="PTS_EIIB_2/3"/>
</dbReference>
<dbReference type="GO" id="GO:0090563">
    <property type="term" value="F:protein-phosphocysteine-sugar phosphotransferase activity"/>
    <property type="evidence" value="ECO:0007669"/>
    <property type="project" value="TreeGrafter"/>
</dbReference>
<keyword evidence="6" id="KW-0808">Transferase</keyword>
<feature type="transmembrane region" description="Helical" evidence="11">
    <location>
        <begin position="365"/>
        <end position="390"/>
    </location>
</feature>
<dbReference type="NCBIfam" id="TIGR00829">
    <property type="entry name" value="FRU"/>
    <property type="match status" value="1"/>
</dbReference>
<feature type="transmembrane region" description="Helical" evidence="11">
    <location>
        <begin position="288"/>
        <end position="311"/>
    </location>
</feature>
<keyword evidence="7" id="KW-0598">Phosphotransferase system</keyword>
<evidence type="ECO:0000256" key="10">
    <source>
        <dbReference type="ARBA" id="ARBA00023136"/>
    </source>
</evidence>
<evidence type="ECO:0000256" key="6">
    <source>
        <dbReference type="ARBA" id="ARBA00022679"/>
    </source>
</evidence>
<dbReference type="InterPro" id="IPR036095">
    <property type="entry name" value="PTS_EIIB-like_sf"/>
</dbReference>
<dbReference type="STRING" id="34097.SAMN02745150_01377"/>
<keyword evidence="8 11" id="KW-0812">Transmembrane</keyword>
<feature type="domain" description="PTS EIIA type-2" evidence="12">
    <location>
        <begin position="6"/>
        <end position="150"/>
    </location>
</feature>
<evidence type="ECO:0000256" key="3">
    <source>
        <dbReference type="ARBA" id="ARBA00022475"/>
    </source>
</evidence>
<keyword evidence="2" id="KW-0813">Transport</keyword>
<dbReference type="GO" id="GO:0022877">
    <property type="term" value="F:protein-N(PI)-phosphohistidine-fructose phosphotransferase system transporter activity"/>
    <property type="evidence" value="ECO:0007669"/>
    <property type="project" value="InterPro"/>
</dbReference>
<evidence type="ECO:0000313" key="15">
    <source>
        <dbReference type="EMBL" id="SFB93603.1"/>
    </source>
</evidence>
<dbReference type="InterPro" id="IPR006327">
    <property type="entry name" value="PTS_IIC_fruc"/>
</dbReference>
<evidence type="ECO:0000259" key="12">
    <source>
        <dbReference type="PROSITE" id="PS51094"/>
    </source>
</evidence>
<evidence type="ECO:0000256" key="11">
    <source>
        <dbReference type="SAM" id="Phobius"/>
    </source>
</evidence>
<dbReference type="PROSITE" id="PS51104">
    <property type="entry name" value="PTS_EIIC_TYPE_2"/>
    <property type="match status" value="1"/>
</dbReference>
<feature type="transmembrane region" description="Helical" evidence="11">
    <location>
        <begin position="586"/>
        <end position="607"/>
    </location>
</feature>
<dbReference type="InterPro" id="IPR050864">
    <property type="entry name" value="Bacterial_PTS_Sugar_Transport"/>
</dbReference>
<dbReference type="Proteomes" id="UP000240042">
    <property type="component" value="Unassembled WGS sequence"/>
</dbReference>
<reference evidence="16" key="1">
    <citation type="submission" date="2016-10" db="EMBL/GenBank/DDBJ databases">
        <authorList>
            <person name="Varghese N."/>
            <person name="Submissions S."/>
        </authorList>
    </citation>
    <scope>NUCLEOTIDE SEQUENCE [LARGE SCALE GENOMIC DNA]</scope>
    <source>
        <strain evidence="16">ATCC 43811</strain>
    </source>
</reference>
<evidence type="ECO:0000313" key="16">
    <source>
        <dbReference type="Proteomes" id="UP000240042"/>
    </source>
</evidence>
<keyword evidence="3" id="KW-1003">Cell membrane</keyword>
<comment type="subcellular location">
    <subcellularLocation>
        <location evidence="1">Cell inner membrane</location>
        <topology evidence="1">Multi-pass membrane protein</topology>
    </subcellularLocation>
</comment>
<keyword evidence="16" id="KW-1185">Reference proteome</keyword>
<feature type="transmembrane region" description="Helical" evidence="11">
    <location>
        <begin position="410"/>
        <end position="438"/>
    </location>
</feature>
<evidence type="ECO:0000256" key="8">
    <source>
        <dbReference type="ARBA" id="ARBA00022692"/>
    </source>
</evidence>
<name>A0A1I1F8Y1_BREAD</name>
<dbReference type="GO" id="GO:0005351">
    <property type="term" value="F:carbohydrate:proton symporter activity"/>
    <property type="evidence" value="ECO:0007669"/>
    <property type="project" value="InterPro"/>
</dbReference>
<dbReference type="InterPro" id="IPR013014">
    <property type="entry name" value="PTS_EIIC_2"/>
</dbReference>
<evidence type="ECO:0000256" key="1">
    <source>
        <dbReference type="ARBA" id="ARBA00004429"/>
    </source>
</evidence>
<dbReference type="RefSeq" id="WP_092319999.1">
    <property type="nucleotide sequence ID" value="NZ_FOKY01000024.1"/>
</dbReference>
<dbReference type="NCBIfam" id="TIGR01427">
    <property type="entry name" value="PTS_IIC_fructo"/>
    <property type="match status" value="1"/>
</dbReference>